<proteinExistence type="predicted"/>
<keyword evidence="2" id="KW-0472">Membrane</keyword>
<protein>
    <submittedName>
        <fullName evidence="4">Meckel syndrome type 1 protein</fullName>
    </submittedName>
</protein>
<evidence type="ECO:0000259" key="3">
    <source>
        <dbReference type="Pfam" id="PF03872"/>
    </source>
</evidence>
<sequence length="306" mass="31360">MTTGSNSHSNSNHHPLHPRDDREALSALFDGELPGDAIRFALRRLDHDAGWREACGRWQLIGDALRGEATSVAPPDFASGVMRMLAAEGAVGVVTSPASAHAMEAASAAVSRRRWIGGGAALAASVAVAAVLVVGPFSRSPSPADDRQVATGVVSPPNQAPVTQSVQSGAVESGAVESKIAAVAKPPASATAVAVTDVPPPTPRRSIRSETARSTPPTTVAPLKSPSDARAAAVATTASETARPFHPPVDDIVTRPWPRAVLPADNTAGAVTVGFGTSTATPSLYPFEPRLPPDATAPETVAEPER</sequence>
<dbReference type="EMBL" id="JAVDVW010000001">
    <property type="protein sequence ID" value="MDR7098196.1"/>
    <property type="molecule type" value="Genomic_DNA"/>
</dbReference>
<keyword evidence="2" id="KW-0812">Transmembrane</keyword>
<organism evidence="4 5">
    <name type="scientific">Agrilutibacter niabensis</name>
    <dbReference type="NCBI Taxonomy" id="380628"/>
    <lineage>
        <taxon>Bacteria</taxon>
        <taxon>Pseudomonadati</taxon>
        <taxon>Pseudomonadota</taxon>
        <taxon>Gammaproteobacteria</taxon>
        <taxon>Lysobacterales</taxon>
        <taxon>Lysobacteraceae</taxon>
        <taxon>Agrilutibacter</taxon>
    </lineage>
</organism>
<evidence type="ECO:0000256" key="2">
    <source>
        <dbReference type="SAM" id="Phobius"/>
    </source>
</evidence>
<evidence type="ECO:0000313" key="5">
    <source>
        <dbReference type="Proteomes" id="UP001267878"/>
    </source>
</evidence>
<dbReference type="CDD" id="cd16328">
    <property type="entry name" value="RseA_N"/>
    <property type="match status" value="1"/>
</dbReference>
<comment type="caution">
    <text evidence="4">The sequence shown here is derived from an EMBL/GenBank/DDBJ whole genome shotgun (WGS) entry which is preliminary data.</text>
</comment>
<dbReference type="InterPro" id="IPR005572">
    <property type="entry name" value="Anti-sigma_E_RseA_N"/>
</dbReference>
<dbReference type="SUPFAM" id="SSF89069">
    <property type="entry name" value="N-terminal, cytoplasmic domain of anti-sigmaE factor RseA"/>
    <property type="match status" value="1"/>
</dbReference>
<dbReference type="Proteomes" id="UP001267878">
    <property type="component" value="Unassembled WGS sequence"/>
</dbReference>
<dbReference type="Pfam" id="PF03872">
    <property type="entry name" value="RseA_N"/>
    <property type="match status" value="1"/>
</dbReference>
<feature type="region of interest" description="Disordered" evidence="1">
    <location>
        <begin position="282"/>
        <end position="306"/>
    </location>
</feature>
<dbReference type="Gene3D" id="1.10.10.880">
    <property type="entry name" value="Anti sigma-E protein RseA, N-terminal domain"/>
    <property type="match status" value="1"/>
</dbReference>
<evidence type="ECO:0000313" key="4">
    <source>
        <dbReference type="EMBL" id="MDR7098196.1"/>
    </source>
</evidence>
<dbReference type="InterPro" id="IPR052383">
    <property type="entry name" value="Anti-sigma-E_RseA-like"/>
</dbReference>
<gene>
    <name evidence="4" type="ORF">J2X04_000543</name>
</gene>
<dbReference type="RefSeq" id="WP_310051831.1">
    <property type="nucleotide sequence ID" value="NZ_JAVDVW010000001.1"/>
</dbReference>
<keyword evidence="5" id="KW-1185">Reference proteome</keyword>
<feature type="domain" description="Anti sigma-E protein RseA N-terminal" evidence="3">
    <location>
        <begin position="22"/>
        <end position="95"/>
    </location>
</feature>
<evidence type="ECO:0000256" key="1">
    <source>
        <dbReference type="SAM" id="MobiDB-lite"/>
    </source>
</evidence>
<dbReference type="PANTHER" id="PTHR38104:SF1">
    <property type="entry name" value="ANTI-SIGMA-E FACTOR RSEA"/>
    <property type="match status" value="1"/>
</dbReference>
<feature type="region of interest" description="Disordered" evidence="1">
    <location>
        <begin position="140"/>
        <end position="162"/>
    </location>
</feature>
<name>A0ABU1VL52_9GAMM</name>
<dbReference type="InterPro" id="IPR036147">
    <property type="entry name" value="Anti-sigma_E_RseA_N_sf"/>
</dbReference>
<dbReference type="PANTHER" id="PTHR38104">
    <property type="match status" value="1"/>
</dbReference>
<reference evidence="4 5" key="1">
    <citation type="submission" date="2023-07" db="EMBL/GenBank/DDBJ databases">
        <title>Sorghum-associated microbial communities from plants grown in Nebraska, USA.</title>
        <authorList>
            <person name="Schachtman D."/>
        </authorList>
    </citation>
    <scope>NUCLEOTIDE SEQUENCE [LARGE SCALE GENOMIC DNA]</scope>
    <source>
        <strain evidence="4 5">BE187</strain>
    </source>
</reference>
<feature type="region of interest" description="Disordered" evidence="1">
    <location>
        <begin position="193"/>
        <end position="228"/>
    </location>
</feature>
<accession>A0ABU1VL52</accession>
<keyword evidence="2" id="KW-1133">Transmembrane helix</keyword>
<feature type="transmembrane region" description="Helical" evidence="2">
    <location>
        <begin position="115"/>
        <end position="137"/>
    </location>
</feature>